<evidence type="ECO:0000313" key="3">
    <source>
        <dbReference type="Proteomes" id="UP001059041"/>
    </source>
</evidence>
<feature type="compositionally biased region" description="Polar residues" evidence="1">
    <location>
        <begin position="149"/>
        <end position="160"/>
    </location>
</feature>
<name>A0A9W7X198_TRIRA</name>
<reference evidence="2" key="1">
    <citation type="submission" date="2021-02" db="EMBL/GenBank/DDBJ databases">
        <title>Comparative genomics reveals that relaxation of natural selection precedes convergent phenotypic evolution of cavefish.</title>
        <authorList>
            <person name="Peng Z."/>
        </authorList>
    </citation>
    <scope>NUCLEOTIDE SEQUENCE</scope>
    <source>
        <tissue evidence="2">Muscle</tissue>
    </source>
</reference>
<evidence type="ECO:0000313" key="2">
    <source>
        <dbReference type="EMBL" id="KAI7812287.1"/>
    </source>
</evidence>
<comment type="caution">
    <text evidence="2">The sequence shown here is derived from an EMBL/GenBank/DDBJ whole genome shotgun (WGS) entry which is preliminary data.</text>
</comment>
<dbReference type="AlphaFoldDB" id="A0A9W7X198"/>
<organism evidence="2 3">
    <name type="scientific">Triplophysa rosa</name>
    <name type="common">Cave loach</name>
    <dbReference type="NCBI Taxonomy" id="992332"/>
    <lineage>
        <taxon>Eukaryota</taxon>
        <taxon>Metazoa</taxon>
        <taxon>Chordata</taxon>
        <taxon>Craniata</taxon>
        <taxon>Vertebrata</taxon>
        <taxon>Euteleostomi</taxon>
        <taxon>Actinopterygii</taxon>
        <taxon>Neopterygii</taxon>
        <taxon>Teleostei</taxon>
        <taxon>Ostariophysi</taxon>
        <taxon>Cypriniformes</taxon>
        <taxon>Nemacheilidae</taxon>
        <taxon>Triplophysa</taxon>
    </lineage>
</organism>
<proteinExistence type="predicted"/>
<dbReference type="Proteomes" id="UP001059041">
    <property type="component" value="Linkage Group LG3"/>
</dbReference>
<feature type="region of interest" description="Disordered" evidence="1">
    <location>
        <begin position="149"/>
        <end position="180"/>
    </location>
</feature>
<sequence>AYLHTPRRLPVHSFYGYRHLESRVIAVYIFTFEPVLVLESVRPFSFSNALADESNKALVMHIYAVRLYLWCLDQSSNRPIVRTPKQQPVSPLTMCAVTTPDSGYTRSQFAAMYLNREEGYTKGRAHLSGRPGLKRCVSVQGCGDNSPFWSPSGYTCKQYSGGSGERDDEINAEDERTEEK</sequence>
<feature type="non-terminal residue" evidence="2">
    <location>
        <position position="180"/>
    </location>
</feature>
<keyword evidence="3" id="KW-1185">Reference proteome</keyword>
<gene>
    <name evidence="2" type="ORF">IRJ41_022567</name>
</gene>
<protein>
    <submittedName>
        <fullName evidence="2">Uncharacterized protein</fullName>
    </submittedName>
</protein>
<dbReference type="EMBL" id="JAFHDT010000003">
    <property type="protein sequence ID" value="KAI7812287.1"/>
    <property type="molecule type" value="Genomic_DNA"/>
</dbReference>
<evidence type="ECO:0000256" key="1">
    <source>
        <dbReference type="SAM" id="MobiDB-lite"/>
    </source>
</evidence>
<accession>A0A9W7X198</accession>